<evidence type="ECO:0000259" key="6">
    <source>
        <dbReference type="Pfam" id="PF04542"/>
    </source>
</evidence>
<dbReference type="InterPro" id="IPR013325">
    <property type="entry name" value="RNA_pol_sigma_r2"/>
</dbReference>
<dbReference type="NCBIfam" id="TIGR02937">
    <property type="entry name" value="sigma70-ECF"/>
    <property type="match status" value="1"/>
</dbReference>
<name>A0ABU2NFU5_9PSEU</name>
<evidence type="ECO:0000313" key="9">
    <source>
        <dbReference type="Proteomes" id="UP001183202"/>
    </source>
</evidence>
<dbReference type="Gene3D" id="1.10.1740.10">
    <property type="match status" value="1"/>
</dbReference>
<evidence type="ECO:0000256" key="5">
    <source>
        <dbReference type="ARBA" id="ARBA00023163"/>
    </source>
</evidence>
<dbReference type="InterPro" id="IPR014284">
    <property type="entry name" value="RNA_pol_sigma-70_dom"/>
</dbReference>
<dbReference type="RefSeq" id="WP_311558840.1">
    <property type="nucleotide sequence ID" value="NZ_JAVREJ010000018.1"/>
</dbReference>
<reference evidence="9" key="1">
    <citation type="submission" date="2023-07" db="EMBL/GenBank/DDBJ databases">
        <title>30 novel species of actinomycetes from the DSMZ collection.</title>
        <authorList>
            <person name="Nouioui I."/>
        </authorList>
    </citation>
    <scope>NUCLEOTIDE SEQUENCE [LARGE SCALE GENOMIC DNA]</scope>
    <source>
        <strain evidence="9">DSM 45834</strain>
    </source>
</reference>
<dbReference type="InterPro" id="IPR013249">
    <property type="entry name" value="RNA_pol_sigma70_r4_t2"/>
</dbReference>
<dbReference type="InterPro" id="IPR013324">
    <property type="entry name" value="RNA_pol_sigma_r3/r4-like"/>
</dbReference>
<accession>A0ABU2NFU5</accession>
<comment type="caution">
    <text evidence="8">The sequence shown here is derived from an EMBL/GenBank/DDBJ whole genome shotgun (WGS) entry which is preliminary data.</text>
</comment>
<feature type="domain" description="RNA polymerase sigma-70 region 2" evidence="6">
    <location>
        <begin position="37"/>
        <end position="104"/>
    </location>
</feature>
<evidence type="ECO:0000313" key="8">
    <source>
        <dbReference type="EMBL" id="MDT0352333.1"/>
    </source>
</evidence>
<keyword evidence="5" id="KW-0804">Transcription</keyword>
<dbReference type="Proteomes" id="UP001183202">
    <property type="component" value="Unassembled WGS sequence"/>
</dbReference>
<feature type="domain" description="RNA polymerase sigma factor 70 region 4 type 2" evidence="7">
    <location>
        <begin position="133"/>
        <end position="185"/>
    </location>
</feature>
<protein>
    <submittedName>
        <fullName evidence="8">RNA polymerase sigma factor ShbA</fullName>
    </submittedName>
</protein>
<dbReference type="Pfam" id="PF04542">
    <property type="entry name" value="Sigma70_r2"/>
    <property type="match status" value="1"/>
</dbReference>
<keyword evidence="4" id="KW-0238">DNA-binding</keyword>
<dbReference type="SUPFAM" id="SSF88659">
    <property type="entry name" value="Sigma3 and sigma4 domains of RNA polymerase sigma factors"/>
    <property type="match status" value="1"/>
</dbReference>
<dbReference type="PANTHER" id="PTHR43133:SF58">
    <property type="entry name" value="ECF RNA POLYMERASE SIGMA FACTOR SIGD"/>
    <property type="match status" value="1"/>
</dbReference>
<comment type="similarity">
    <text evidence="1">Belongs to the sigma-70 factor family. ECF subfamily.</text>
</comment>
<dbReference type="Pfam" id="PF08281">
    <property type="entry name" value="Sigma70_r4_2"/>
    <property type="match status" value="1"/>
</dbReference>
<dbReference type="SUPFAM" id="SSF88946">
    <property type="entry name" value="Sigma2 domain of RNA polymerase sigma factors"/>
    <property type="match status" value="1"/>
</dbReference>
<evidence type="ECO:0000259" key="7">
    <source>
        <dbReference type="Pfam" id="PF08281"/>
    </source>
</evidence>
<dbReference type="EMBL" id="JAVREJ010000018">
    <property type="protein sequence ID" value="MDT0352333.1"/>
    <property type="molecule type" value="Genomic_DNA"/>
</dbReference>
<dbReference type="InterPro" id="IPR036388">
    <property type="entry name" value="WH-like_DNA-bd_sf"/>
</dbReference>
<dbReference type="Gene3D" id="1.10.10.10">
    <property type="entry name" value="Winged helix-like DNA-binding domain superfamily/Winged helix DNA-binding domain"/>
    <property type="match status" value="1"/>
</dbReference>
<proteinExistence type="inferred from homology"/>
<dbReference type="InterPro" id="IPR039425">
    <property type="entry name" value="RNA_pol_sigma-70-like"/>
</dbReference>
<keyword evidence="9" id="KW-1185">Reference proteome</keyword>
<dbReference type="NCBIfam" id="NF007230">
    <property type="entry name" value="PRK09648.1"/>
    <property type="match status" value="1"/>
</dbReference>
<organism evidence="8 9">
    <name type="scientific">Pseudonocardia charpentierae</name>
    <dbReference type="NCBI Taxonomy" id="3075545"/>
    <lineage>
        <taxon>Bacteria</taxon>
        <taxon>Bacillati</taxon>
        <taxon>Actinomycetota</taxon>
        <taxon>Actinomycetes</taxon>
        <taxon>Pseudonocardiales</taxon>
        <taxon>Pseudonocardiaceae</taxon>
        <taxon>Pseudonocardia</taxon>
    </lineage>
</organism>
<dbReference type="PANTHER" id="PTHR43133">
    <property type="entry name" value="RNA POLYMERASE ECF-TYPE SIGMA FACTO"/>
    <property type="match status" value="1"/>
</dbReference>
<evidence type="ECO:0000256" key="1">
    <source>
        <dbReference type="ARBA" id="ARBA00010641"/>
    </source>
</evidence>
<dbReference type="CDD" id="cd06171">
    <property type="entry name" value="Sigma70_r4"/>
    <property type="match status" value="1"/>
</dbReference>
<dbReference type="InterPro" id="IPR007627">
    <property type="entry name" value="RNA_pol_sigma70_r2"/>
</dbReference>
<gene>
    <name evidence="8" type="primary">shbA</name>
    <name evidence="8" type="ORF">RM445_22665</name>
</gene>
<sequence length="220" mass="23823">MTECLRTAGEANDVPDELVRDAAAGDQDAVGRLLAVVRPYVVRYCRARLGPSHRMSADDVAQEVCLAVLTGLPGYRFQGKPFLAFVYGVAAHKVIDAHRAATRTRWDLDVEIPDAADTTEGPEQHALRAELSGELRRLLDELPDPQREILVLRVALGMSAEETAGAVGSTPGAVRVAQHRALARLRRSLAEDGVPTQVRRASRLSTAADGLWDTERAAVL</sequence>
<evidence type="ECO:0000256" key="2">
    <source>
        <dbReference type="ARBA" id="ARBA00023015"/>
    </source>
</evidence>
<evidence type="ECO:0000256" key="3">
    <source>
        <dbReference type="ARBA" id="ARBA00023082"/>
    </source>
</evidence>
<evidence type="ECO:0000256" key="4">
    <source>
        <dbReference type="ARBA" id="ARBA00023125"/>
    </source>
</evidence>
<keyword evidence="2" id="KW-0805">Transcription regulation</keyword>
<keyword evidence="3" id="KW-0731">Sigma factor</keyword>